<proteinExistence type="predicted"/>
<accession>A0ABT0BIH3</accession>
<keyword evidence="1" id="KW-0378">Hydrolase</keyword>
<dbReference type="InterPro" id="IPR036034">
    <property type="entry name" value="PDZ_sf"/>
</dbReference>
<dbReference type="Proteomes" id="UP001162881">
    <property type="component" value="Unassembled WGS sequence"/>
</dbReference>
<dbReference type="SUPFAM" id="SSF50156">
    <property type="entry name" value="PDZ domain-like"/>
    <property type="match status" value="1"/>
</dbReference>
<protein>
    <submittedName>
        <fullName evidence="1">Aspartyl protease family protein</fullName>
    </submittedName>
</protein>
<keyword evidence="1" id="KW-0645">Protease</keyword>
<dbReference type="RefSeq" id="WP_244023908.1">
    <property type="nucleotide sequence ID" value="NZ_JALHLF010000143.1"/>
</dbReference>
<keyword evidence="2" id="KW-1185">Reference proteome</keyword>
<dbReference type="InterPro" id="IPR021109">
    <property type="entry name" value="Peptidase_aspartic_dom_sf"/>
</dbReference>
<dbReference type="Gene3D" id="2.40.70.10">
    <property type="entry name" value="Acid Proteases"/>
    <property type="match status" value="1"/>
</dbReference>
<reference evidence="1" key="1">
    <citation type="submission" date="2022-03" db="EMBL/GenBank/DDBJ databases">
        <title>Identification of a novel bacterium isolated from mangrove sediments.</title>
        <authorList>
            <person name="Pan X."/>
        </authorList>
    </citation>
    <scope>NUCLEOTIDE SEQUENCE</scope>
    <source>
        <strain evidence="1">B1949</strain>
    </source>
</reference>
<dbReference type="Pfam" id="PF13650">
    <property type="entry name" value="Asp_protease_2"/>
    <property type="match status" value="1"/>
</dbReference>
<sequence>AAPARADPLRVPVRVEGSRVLVDCTLDGKGPWPFVLDTGGTIGLLSMKMAKGLGLDYLGDTRLSLAVGKLAYPVYKVTDLSFGGAVRQGEAAFAGVRDFNFGQGAVGSLAAGVLSTLPSELDLAAGEWRVYRDTAPDRTGWVRYDKAILASRNRYGSSFLQADIDLGGEPCRCLLDTGMPGALRLYRKAAQKAGLSWDAPRWTPAPPYGTARMMRAPELALAGVDLKGLIVELREEADFPVAENGIVGLPILRFFALATDPAEKAVFLRFNPAGAAPRQRDYNRAGFWVEREGKGKDVKVAVVGAASPAEAAGIAPGDRLVGADFDRLVKAVYEPAGTRLALVVERAGARRAVDLVLENFL</sequence>
<evidence type="ECO:0000313" key="2">
    <source>
        <dbReference type="Proteomes" id="UP001162881"/>
    </source>
</evidence>
<dbReference type="Gene3D" id="2.30.42.10">
    <property type="match status" value="1"/>
</dbReference>
<dbReference type="EMBL" id="JALHLF010000143">
    <property type="protein sequence ID" value="MCJ2184763.1"/>
    <property type="molecule type" value="Genomic_DNA"/>
</dbReference>
<dbReference type="GO" id="GO:0008233">
    <property type="term" value="F:peptidase activity"/>
    <property type="evidence" value="ECO:0007669"/>
    <property type="project" value="UniProtKB-KW"/>
</dbReference>
<evidence type="ECO:0000313" key="1">
    <source>
        <dbReference type="EMBL" id="MCJ2184763.1"/>
    </source>
</evidence>
<dbReference type="GO" id="GO:0006508">
    <property type="term" value="P:proteolysis"/>
    <property type="evidence" value="ECO:0007669"/>
    <property type="project" value="UniProtKB-KW"/>
</dbReference>
<comment type="caution">
    <text evidence="1">The sequence shown here is derived from an EMBL/GenBank/DDBJ whole genome shotgun (WGS) entry which is preliminary data.</text>
</comment>
<name>A0ABT0BIH3_9SPHN</name>
<feature type="non-terminal residue" evidence="1">
    <location>
        <position position="1"/>
    </location>
</feature>
<organism evidence="1 2">
    <name type="scientific">Novosphingobium organovorum</name>
    <dbReference type="NCBI Taxonomy" id="2930092"/>
    <lineage>
        <taxon>Bacteria</taxon>
        <taxon>Pseudomonadati</taxon>
        <taxon>Pseudomonadota</taxon>
        <taxon>Alphaproteobacteria</taxon>
        <taxon>Sphingomonadales</taxon>
        <taxon>Sphingomonadaceae</taxon>
        <taxon>Novosphingobium</taxon>
    </lineage>
</organism>
<gene>
    <name evidence="1" type="ORF">MTR62_19015</name>
</gene>